<keyword evidence="4" id="KW-1185">Reference proteome</keyword>
<feature type="compositionally biased region" description="Low complexity" evidence="1">
    <location>
        <begin position="41"/>
        <end position="76"/>
    </location>
</feature>
<keyword evidence="2" id="KW-1133">Transmembrane helix</keyword>
<name>A0A060SKA9_PYCCI</name>
<dbReference type="OrthoDB" id="3267106at2759"/>
<organism evidence="3 4">
    <name type="scientific">Pycnoporus cinnabarinus</name>
    <name type="common">Cinnabar-red polypore</name>
    <name type="synonym">Trametes cinnabarina</name>
    <dbReference type="NCBI Taxonomy" id="5643"/>
    <lineage>
        <taxon>Eukaryota</taxon>
        <taxon>Fungi</taxon>
        <taxon>Dikarya</taxon>
        <taxon>Basidiomycota</taxon>
        <taxon>Agaricomycotina</taxon>
        <taxon>Agaricomycetes</taxon>
        <taxon>Polyporales</taxon>
        <taxon>Polyporaceae</taxon>
        <taxon>Trametes</taxon>
    </lineage>
</organism>
<feature type="transmembrane region" description="Helical" evidence="2">
    <location>
        <begin position="84"/>
        <end position="106"/>
    </location>
</feature>
<gene>
    <name evidence="3" type="ORF">BN946_scf184985.g99</name>
</gene>
<sequence>MSVLLTPCPGDLASVESISEQFCAQAATSTFLSFPTPPPTTTFSDPFSSSTAASASGNSSSATAPSSSSTSFAAPTGQGNGATALGTITGVTGFFGLAIALASVVLA</sequence>
<dbReference type="AlphaFoldDB" id="A0A060SKA9"/>
<keyword evidence="2" id="KW-0812">Transmembrane</keyword>
<keyword evidence="2" id="KW-0472">Membrane</keyword>
<dbReference type="EMBL" id="CCBP010000115">
    <property type="protein sequence ID" value="CDO72679.1"/>
    <property type="molecule type" value="Genomic_DNA"/>
</dbReference>
<reference evidence="3" key="1">
    <citation type="submission" date="2014-01" db="EMBL/GenBank/DDBJ databases">
        <title>The genome of the white-rot fungus Pycnoporus cinnabarinus: a basidiomycete model with a versatile arsenal for lignocellulosic biomass breakdown.</title>
        <authorList>
            <person name="Levasseur A."/>
            <person name="Lomascolo A."/>
            <person name="Ruiz-Duenas F.J."/>
            <person name="Uzan E."/>
            <person name="Piumi F."/>
            <person name="Kues U."/>
            <person name="Ram A.F.J."/>
            <person name="Murat C."/>
            <person name="Haon M."/>
            <person name="Benoit I."/>
            <person name="Arfi Y."/>
            <person name="Chevret D."/>
            <person name="Drula E."/>
            <person name="Kwon M.J."/>
            <person name="Gouret P."/>
            <person name="Lesage-Meessen L."/>
            <person name="Lombard V."/>
            <person name="Mariette J."/>
            <person name="Noirot C."/>
            <person name="Park J."/>
            <person name="Patyshakuliyeva A."/>
            <person name="Wieneger R.A.B."/>
            <person name="Wosten H.A.B."/>
            <person name="Martin F."/>
            <person name="Coutinho P.M."/>
            <person name="de Vries R."/>
            <person name="Martinez A.T."/>
            <person name="Klopp C."/>
            <person name="Pontarotti P."/>
            <person name="Henrissat B."/>
            <person name="Record E."/>
        </authorList>
    </citation>
    <scope>NUCLEOTIDE SEQUENCE [LARGE SCALE GENOMIC DNA]</scope>
    <source>
        <strain evidence="3">BRFM137</strain>
    </source>
</reference>
<dbReference type="Proteomes" id="UP000029665">
    <property type="component" value="Unassembled WGS sequence"/>
</dbReference>
<evidence type="ECO:0000256" key="2">
    <source>
        <dbReference type="SAM" id="Phobius"/>
    </source>
</evidence>
<protein>
    <submittedName>
        <fullName evidence="3">Uncharacterized protein</fullName>
    </submittedName>
</protein>
<evidence type="ECO:0000313" key="4">
    <source>
        <dbReference type="Proteomes" id="UP000029665"/>
    </source>
</evidence>
<evidence type="ECO:0000256" key="1">
    <source>
        <dbReference type="SAM" id="MobiDB-lite"/>
    </source>
</evidence>
<evidence type="ECO:0000313" key="3">
    <source>
        <dbReference type="EMBL" id="CDO72679.1"/>
    </source>
</evidence>
<proteinExistence type="predicted"/>
<comment type="caution">
    <text evidence="3">The sequence shown here is derived from an EMBL/GenBank/DDBJ whole genome shotgun (WGS) entry which is preliminary data.</text>
</comment>
<accession>A0A060SKA9</accession>
<feature type="region of interest" description="Disordered" evidence="1">
    <location>
        <begin position="33"/>
        <end position="77"/>
    </location>
</feature>
<dbReference type="HOGENOM" id="CLU_2211293_0_0_1"/>